<reference evidence="1" key="1">
    <citation type="submission" date="2022-05" db="EMBL/GenBank/DDBJ databases">
        <title>The Musa troglodytarum L. genome provides insights into the mechanism of non-climacteric behaviour and enrichment of carotenoids.</title>
        <authorList>
            <person name="Wang J."/>
        </authorList>
    </citation>
    <scope>NUCLEOTIDE SEQUENCE</scope>
    <source>
        <tissue evidence="1">Leaf</tissue>
    </source>
</reference>
<organism evidence="1 2">
    <name type="scientific">Musa troglodytarum</name>
    <name type="common">fe'i banana</name>
    <dbReference type="NCBI Taxonomy" id="320322"/>
    <lineage>
        <taxon>Eukaryota</taxon>
        <taxon>Viridiplantae</taxon>
        <taxon>Streptophyta</taxon>
        <taxon>Embryophyta</taxon>
        <taxon>Tracheophyta</taxon>
        <taxon>Spermatophyta</taxon>
        <taxon>Magnoliopsida</taxon>
        <taxon>Liliopsida</taxon>
        <taxon>Zingiberales</taxon>
        <taxon>Musaceae</taxon>
        <taxon>Musa</taxon>
    </lineage>
</organism>
<proteinExistence type="predicted"/>
<dbReference type="Proteomes" id="UP001055439">
    <property type="component" value="Chromosome 6"/>
</dbReference>
<dbReference type="EMBL" id="CP097508">
    <property type="protein sequence ID" value="URE10582.1"/>
    <property type="molecule type" value="Genomic_DNA"/>
</dbReference>
<evidence type="ECO:0000313" key="1">
    <source>
        <dbReference type="EMBL" id="URE10582.1"/>
    </source>
</evidence>
<dbReference type="AlphaFoldDB" id="A0A9E7KAM2"/>
<sequence>MMQRQLKENHTTSNFEDKRRLLSCITRCRGDSMFEHSAQRRTVLLGGGVAAFGVAPPNEVDVYVHAGAAQGAGGVEEQ</sequence>
<keyword evidence="2" id="KW-1185">Reference proteome</keyword>
<gene>
    <name evidence="1" type="ORF">MUK42_23512</name>
</gene>
<name>A0A9E7KAM2_9LILI</name>
<accession>A0A9E7KAM2</accession>
<protein>
    <submittedName>
        <fullName evidence="1">Uncharacterized protein</fullName>
    </submittedName>
</protein>
<evidence type="ECO:0000313" key="2">
    <source>
        <dbReference type="Proteomes" id="UP001055439"/>
    </source>
</evidence>